<dbReference type="PANTHER" id="PTHR38407">
    <property type="entry name" value="PROTEIN IVY1"/>
    <property type="match status" value="1"/>
</dbReference>
<feature type="compositionally biased region" description="Low complexity" evidence="2">
    <location>
        <begin position="789"/>
        <end position="799"/>
    </location>
</feature>
<keyword evidence="3" id="KW-0472">Membrane</keyword>
<dbReference type="GO" id="GO:0005543">
    <property type="term" value="F:phospholipid binding"/>
    <property type="evidence" value="ECO:0007669"/>
    <property type="project" value="InterPro"/>
</dbReference>
<feature type="coiled-coil region" evidence="1">
    <location>
        <begin position="511"/>
        <end position="538"/>
    </location>
</feature>
<dbReference type="InterPro" id="IPR027267">
    <property type="entry name" value="AH/BAR_dom_sf"/>
</dbReference>
<feature type="compositionally biased region" description="Basic and acidic residues" evidence="2">
    <location>
        <begin position="756"/>
        <end position="769"/>
    </location>
</feature>
<keyword evidence="6" id="KW-1185">Reference proteome</keyword>
<dbReference type="SUPFAM" id="SSF53474">
    <property type="entry name" value="alpha/beta-Hydrolases"/>
    <property type="match status" value="1"/>
</dbReference>
<evidence type="ECO:0000313" key="6">
    <source>
        <dbReference type="Proteomes" id="UP000736672"/>
    </source>
</evidence>
<feature type="compositionally biased region" description="Pro residues" evidence="2">
    <location>
        <begin position="349"/>
        <end position="360"/>
    </location>
</feature>
<dbReference type="EMBL" id="JAGTJS010000006">
    <property type="protein sequence ID" value="KAH7266059.1"/>
    <property type="molecule type" value="Genomic_DNA"/>
</dbReference>
<dbReference type="GO" id="GO:0042144">
    <property type="term" value="P:vacuole fusion, non-autophagic"/>
    <property type="evidence" value="ECO:0007669"/>
    <property type="project" value="InterPro"/>
</dbReference>
<sequence>MSDEQQQQNNKSTVFRWLLIFLVPLISLAIWNYKPDTTVTKEKDKMSIAPLVFPAASRHTATVIFIHGLGDTGHGWASAVENWRRRQRLDEVKFILPHAPQIPISVNMGMRMPGWFDVKQLGGDVNTLVRSEDTEGIKRSQQYFHNLIQEEIDAGIPSERIVLGGFSQGGAMSILSGLTCKSKLGGIIGMSSWLLLSQSFAGMVSPTDANRQTPVKMFHGDADPIVNIQRGKLSVDLLKELGYDVTWKVYPITVGSPPPPSPGGLGFSNRSPAPASPRLRNLLRHMLNSILIHSPHAVSFPSSSSSSVTSYAPRLGERPSAVVVERPASPQVNKQHKNMASEQHSRPASPTPSQLPPVPGSPVYSIASTANPLSQFSLPLPPPPRPAHAVLTKADLENSQQAYSDLLSSAKAYRLALAALSTAASTFGSALESCARLKEARAEPIGPSGANMTASFTTKGSCTADMLMSASGVHYLVANHQQILSETVYRSFEVPLLHDLDKWQTVIDDEEETYKQKIRAQSREIKRLEKEGLKLHKQRRRDVSRFRAHLVELTTKLDGLTTLHADHARTLLRESQETSARIVDASCSLVRAEVDIFEGLARKGWSGGGLDELLEKGQDLFATEEDTANLSGSSGETPKLFSILPPKSILADTGSEASRPGHARSDSLLMEAERYQSLAALASDSKQSSGGNDSDSVFSTDFNKPRNARPFSPQPIRRVPTDVTFDSLSGSVPCGLEDEELHRPELMPVAEADGEEERHDGQENEEPRGRPPTSDSARERTRSPGLITDASSADAAWSGDDTKSPG</sequence>
<keyword evidence="3" id="KW-0812">Transmembrane</keyword>
<feature type="region of interest" description="Disordered" evidence="2">
    <location>
        <begin position="682"/>
        <end position="806"/>
    </location>
</feature>
<feature type="region of interest" description="Disordered" evidence="2">
    <location>
        <begin position="327"/>
        <end position="364"/>
    </location>
</feature>
<dbReference type="SUPFAM" id="SSF103657">
    <property type="entry name" value="BAR/IMD domain-like"/>
    <property type="match status" value="1"/>
</dbReference>
<evidence type="ECO:0000256" key="1">
    <source>
        <dbReference type="SAM" id="Coils"/>
    </source>
</evidence>
<gene>
    <name evidence="5" type="ORF">B0J15DRAFT_523556</name>
</gene>
<name>A0A9P9HY88_FUSSL</name>
<evidence type="ECO:0000259" key="4">
    <source>
        <dbReference type="Pfam" id="PF02230"/>
    </source>
</evidence>
<evidence type="ECO:0000313" key="5">
    <source>
        <dbReference type="EMBL" id="KAH7266059.1"/>
    </source>
</evidence>
<feature type="transmembrane region" description="Helical" evidence="3">
    <location>
        <begin position="14"/>
        <end position="33"/>
    </location>
</feature>
<dbReference type="PANTHER" id="PTHR38407:SF1">
    <property type="entry name" value="PROTEIN IVY1"/>
    <property type="match status" value="1"/>
</dbReference>
<organism evidence="5 6">
    <name type="scientific">Fusarium solani</name>
    <name type="common">Filamentous fungus</name>
    <dbReference type="NCBI Taxonomy" id="169388"/>
    <lineage>
        <taxon>Eukaryota</taxon>
        <taxon>Fungi</taxon>
        <taxon>Dikarya</taxon>
        <taxon>Ascomycota</taxon>
        <taxon>Pezizomycotina</taxon>
        <taxon>Sordariomycetes</taxon>
        <taxon>Hypocreomycetidae</taxon>
        <taxon>Hypocreales</taxon>
        <taxon>Nectriaceae</taxon>
        <taxon>Fusarium</taxon>
        <taxon>Fusarium solani species complex</taxon>
    </lineage>
</organism>
<dbReference type="InterPro" id="IPR037470">
    <property type="entry name" value="IVY1"/>
</dbReference>
<comment type="caution">
    <text evidence="5">The sequence shown here is derived from an EMBL/GenBank/DDBJ whole genome shotgun (WGS) entry which is preliminary data.</text>
</comment>
<dbReference type="GO" id="GO:0016787">
    <property type="term" value="F:hydrolase activity"/>
    <property type="evidence" value="ECO:0007669"/>
    <property type="project" value="InterPro"/>
</dbReference>
<proteinExistence type="predicted"/>
<protein>
    <submittedName>
        <fullName evidence="5">Phospholipase/Carboxylesterase-domain-containing protein</fullName>
    </submittedName>
</protein>
<dbReference type="AlphaFoldDB" id="A0A9P9HY88"/>
<dbReference type="Gene3D" id="3.40.50.1820">
    <property type="entry name" value="alpha/beta hydrolase"/>
    <property type="match status" value="1"/>
</dbReference>
<evidence type="ECO:0000256" key="3">
    <source>
        <dbReference type="SAM" id="Phobius"/>
    </source>
</evidence>
<dbReference type="Pfam" id="PF02230">
    <property type="entry name" value="Abhydrolase_2"/>
    <property type="match status" value="1"/>
</dbReference>
<dbReference type="FunFam" id="1.20.1270.60:FF:000075">
    <property type="entry name" value="Related to IVY1-phospholipid-binding protein"/>
    <property type="match status" value="1"/>
</dbReference>
<accession>A0A9P9HY88</accession>
<keyword evidence="3" id="KW-1133">Transmembrane helix</keyword>
<keyword evidence="1" id="KW-0175">Coiled coil</keyword>
<feature type="compositionally biased region" description="Polar residues" evidence="2">
    <location>
        <begin position="330"/>
        <end position="348"/>
    </location>
</feature>
<dbReference type="Proteomes" id="UP000736672">
    <property type="component" value="Unassembled WGS sequence"/>
</dbReference>
<dbReference type="GO" id="GO:0000329">
    <property type="term" value="C:fungal-type vacuole membrane"/>
    <property type="evidence" value="ECO:0007669"/>
    <property type="project" value="InterPro"/>
</dbReference>
<evidence type="ECO:0000256" key="2">
    <source>
        <dbReference type="SAM" id="MobiDB-lite"/>
    </source>
</evidence>
<dbReference type="OrthoDB" id="5594612at2759"/>
<feature type="domain" description="Phospholipase/carboxylesterase/thioesterase" evidence="4">
    <location>
        <begin position="52"/>
        <end position="251"/>
    </location>
</feature>
<dbReference type="InterPro" id="IPR003140">
    <property type="entry name" value="PLipase/COase/thioEstase"/>
</dbReference>
<dbReference type="Gene3D" id="1.20.1270.60">
    <property type="entry name" value="Arfaptin homology (AH) domain/BAR domain"/>
    <property type="match status" value="1"/>
</dbReference>
<reference evidence="5" key="1">
    <citation type="journal article" date="2021" name="Nat. Commun.">
        <title>Genetic determinants of endophytism in the Arabidopsis root mycobiome.</title>
        <authorList>
            <person name="Mesny F."/>
            <person name="Miyauchi S."/>
            <person name="Thiergart T."/>
            <person name="Pickel B."/>
            <person name="Atanasova L."/>
            <person name="Karlsson M."/>
            <person name="Huettel B."/>
            <person name="Barry K.W."/>
            <person name="Haridas S."/>
            <person name="Chen C."/>
            <person name="Bauer D."/>
            <person name="Andreopoulos W."/>
            <person name="Pangilinan J."/>
            <person name="LaButti K."/>
            <person name="Riley R."/>
            <person name="Lipzen A."/>
            <person name="Clum A."/>
            <person name="Drula E."/>
            <person name="Henrissat B."/>
            <person name="Kohler A."/>
            <person name="Grigoriev I.V."/>
            <person name="Martin F.M."/>
            <person name="Hacquard S."/>
        </authorList>
    </citation>
    <scope>NUCLEOTIDE SEQUENCE</scope>
    <source>
        <strain evidence="5">FSSC 5 MPI-SDFR-AT-0091</strain>
    </source>
</reference>
<feature type="compositionally biased region" description="Polar residues" evidence="2">
    <location>
        <begin position="684"/>
        <end position="702"/>
    </location>
</feature>
<dbReference type="InterPro" id="IPR029058">
    <property type="entry name" value="AB_hydrolase_fold"/>
</dbReference>